<dbReference type="AlphaFoldDB" id="A0A7I4EN55"/>
<dbReference type="EnsemblPlants" id="Pp3c9_3480V3.2">
    <property type="protein sequence ID" value="Pp3c9_3480V3.2"/>
    <property type="gene ID" value="Pp3c9_3480"/>
</dbReference>
<feature type="domain" description="ABC-transporter extension" evidence="3">
    <location>
        <begin position="12"/>
        <end position="74"/>
    </location>
</feature>
<proteinExistence type="predicted"/>
<dbReference type="Gramene" id="Pp3c9_3480V3.2">
    <property type="protein sequence ID" value="Pp3c9_3480V3.2"/>
    <property type="gene ID" value="Pp3c9_3480"/>
</dbReference>
<dbReference type="InterPro" id="IPR032781">
    <property type="entry name" value="ABC_tran_Xtn"/>
</dbReference>
<evidence type="ECO:0000256" key="1">
    <source>
        <dbReference type="ARBA" id="ARBA00022741"/>
    </source>
</evidence>
<dbReference type="Proteomes" id="UP000006727">
    <property type="component" value="Chromosome 9"/>
</dbReference>
<dbReference type="InParanoid" id="A0A7I4EN55"/>
<dbReference type="GO" id="GO:0005524">
    <property type="term" value="F:ATP binding"/>
    <property type="evidence" value="ECO:0007669"/>
    <property type="project" value="UniProtKB-KW"/>
</dbReference>
<dbReference type="EMBL" id="ABEU02000009">
    <property type="status" value="NOT_ANNOTATED_CDS"/>
    <property type="molecule type" value="Genomic_DNA"/>
</dbReference>
<evidence type="ECO:0000313" key="5">
    <source>
        <dbReference type="Proteomes" id="UP000006727"/>
    </source>
</evidence>
<reference evidence="4" key="3">
    <citation type="submission" date="2020-12" db="UniProtKB">
        <authorList>
            <consortium name="EnsemblPlants"/>
        </authorList>
    </citation>
    <scope>IDENTIFICATION</scope>
</reference>
<keyword evidence="1" id="KW-0547">Nucleotide-binding</keyword>
<protein>
    <recommendedName>
        <fullName evidence="3">ABC-transporter extension domain-containing protein</fullName>
    </recommendedName>
</protein>
<keyword evidence="5" id="KW-1185">Reference proteome</keyword>
<organism evidence="4 5">
    <name type="scientific">Physcomitrium patens</name>
    <name type="common">Spreading-leaved earth moss</name>
    <name type="synonym">Physcomitrella patens</name>
    <dbReference type="NCBI Taxonomy" id="3218"/>
    <lineage>
        <taxon>Eukaryota</taxon>
        <taxon>Viridiplantae</taxon>
        <taxon>Streptophyta</taxon>
        <taxon>Embryophyta</taxon>
        <taxon>Bryophyta</taxon>
        <taxon>Bryophytina</taxon>
        <taxon>Bryopsida</taxon>
        <taxon>Funariidae</taxon>
        <taxon>Funariales</taxon>
        <taxon>Funariaceae</taxon>
        <taxon>Physcomitrium</taxon>
    </lineage>
</organism>
<reference evidence="4 5" key="2">
    <citation type="journal article" date="2018" name="Plant J.">
        <title>The Physcomitrella patens chromosome-scale assembly reveals moss genome structure and evolution.</title>
        <authorList>
            <person name="Lang D."/>
            <person name="Ullrich K.K."/>
            <person name="Murat F."/>
            <person name="Fuchs J."/>
            <person name="Jenkins J."/>
            <person name="Haas F.B."/>
            <person name="Piednoel M."/>
            <person name="Gundlach H."/>
            <person name="Van Bel M."/>
            <person name="Meyberg R."/>
            <person name="Vives C."/>
            <person name="Morata J."/>
            <person name="Symeonidi A."/>
            <person name="Hiss M."/>
            <person name="Muchero W."/>
            <person name="Kamisugi Y."/>
            <person name="Saleh O."/>
            <person name="Blanc G."/>
            <person name="Decker E.L."/>
            <person name="van Gessel N."/>
            <person name="Grimwood J."/>
            <person name="Hayes R.D."/>
            <person name="Graham S.W."/>
            <person name="Gunter L.E."/>
            <person name="McDaniel S.F."/>
            <person name="Hoernstein S.N.W."/>
            <person name="Larsson A."/>
            <person name="Li F.W."/>
            <person name="Perroud P.F."/>
            <person name="Phillips J."/>
            <person name="Ranjan P."/>
            <person name="Rokshar D.S."/>
            <person name="Rothfels C.J."/>
            <person name="Schneider L."/>
            <person name="Shu S."/>
            <person name="Stevenson D.W."/>
            <person name="Thummler F."/>
            <person name="Tillich M."/>
            <person name="Villarreal Aguilar J.C."/>
            <person name="Widiez T."/>
            <person name="Wong G.K."/>
            <person name="Wymore A."/>
            <person name="Zhang Y."/>
            <person name="Zimmer A.D."/>
            <person name="Quatrano R.S."/>
            <person name="Mayer K.F.X."/>
            <person name="Goodstein D."/>
            <person name="Casacuberta J.M."/>
            <person name="Vandepoele K."/>
            <person name="Reski R."/>
            <person name="Cuming A.C."/>
            <person name="Tuskan G.A."/>
            <person name="Maumus F."/>
            <person name="Salse J."/>
            <person name="Schmutz J."/>
            <person name="Rensing S.A."/>
        </authorList>
    </citation>
    <scope>NUCLEOTIDE SEQUENCE [LARGE SCALE GENOMIC DNA]</scope>
    <source>
        <strain evidence="4 5">cv. Gransden 2004</strain>
    </source>
</reference>
<evidence type="ECO:0000259" key="3">
    <source>
        <dbReference type="Pfam" id="PF12848"/>
    </source>
</evidence>
<evidence type="ECO:0000256" key="2">
    <source>
        <dbReference type="ARBA" id="ARBA00022840"/>
    </source>
</evidence>
<name>A0A7I4EN55_PHYPA</name>
<reference evidence="4 5" key="1">
    <citation type="journal article" date="2008" name="Science">
        <title>The Physcomitrella genome reveals evolutionary insights into the conquest of land by plants.</title>
        <authorList>
            <person name="Rensing S."/>
            <person name="Lang D."/>
            <person name="Zimmer A."/>
            <person name="Terry A."/>
            <person name="Salamov A."/>
            <person name="Shapiro H."/>
            <person name="Nishiyama T."/>
            <person name="Perroud P.-F."/>
            <person name="Lindquist E."/>
            <person name="Kamisugi Y."/>
            <person name="Tanahashi T."/>
            <person name="Sakakibara K."/>
            <person name="Fujita T."/>
            <person name="Oishi K."/>
            <person name="Shin-I T."/>
            <person name="Kuroki Y."/>
            <person name="Toyoda A."/>
            <person name="Suzuki Y."/>
            <person name="Hashimoto A."/>
            <person name="Yamaguchi K."/>
            <person name="Sugano A."/>
            <person name="Kohara Y."/>
            <person name="Fujiyama A."/>
            <person name="Anterola A."/>
            <person name="Aoki S."/>
            <person name="Ashton N."/>
            <person name="Barbazuk W.B."/>
            <person name="Barker E."/>
            <person name="Bennetzen J."/>
            <person name="Bezanilla M."/>
            <person name="Blankenship R."/>
            <person name="Cho S.H."/>
            <person name="Dutcher S."/>
            <person name="Estelle M."/>
            <person name="Fawcett J.A."/>
            <person name="Gundlach H."/>
            <person name="Hanada K."/>
            <person name="Heyl A."/>
            <person name="Hicks K.A."/>
            <person name="Hugh J."/>
            <person name="Lohr M."/>
            <person name="Mayer K."/>
            <person name="Melkozernov A."/>
            <person name="Murata T."/>
            <person name="Nelson D."/>
            <person name="Pils B."/>
            <person name="Prigge M."/>
            <person name="Reiss B."/>
            <person name="Renner T."/>
            <person name="Rombauts S."/>
            <person name="Rushton P."/>
            <person name="Sanderfoot A."/>
            <person name="Schween G."/>
            <person name="Shiu S.-H."/>
            <person name="Stueber K."/>
            <person name="Theodoulou F.L."/>
            <person name="Tu H."/>
            <person name="Van de Peer Y."/>
            <person name="Verrier P.J."/>
            <person name="Waters E."/>
            <person name="Wood A."/>
            <person name="Yang L."/>
            <person name="Cove D."/>
            <person name="Cuming A."/>
            <person name="Hasebe M."/>
            <person name="Lucas S."/>
            <person name="Mishler D.B."/>
            <person name="Reski R."/>
            <person name="Grigoriev I."/>
            <person name="Quatrano R.S."/>
            <person name="Boore J.L."/>
        </authorList>
    </citation>
    <scope>NUCLEOTIDE SEQUENCE [LARGE SCALE GENOMIC DNA]</scope>
    <source>
        <strain evidence="4 5">cv. Gransden 2004</strain>
    </source>
</reference>
<evidence type="ECO:0000313" key="4">
    <source>
        <dbReference type="EnsemblPlants" id="Pp3c9_3480V3.2"/>
    </source>
</evidence>
<keyword evidence="2" id="KW-0067">ATP-binding</keyword>
<sequence>MGTAHMFLSKIVETDMGVAQTFLGNYSEYVLDKAAWVEAQRMVWEKQQKEIFRTEEMIYRLSSGANSGRTTSAVKVIGEECLFLSTKNKQVGGKSLQGLQVDKYLRQLRISLDASNAERRRRSLKSARDDCGGRK</sequence>
<dbReference type="Pfam" id="PF12848">
    <property type="entry name" value="ABC_tran_Xtn"/>
    <property type="match status" value="1"/>
</dbReference>
<accession>A0A7I4EN55</accession>